<evidence type="ECO:0000313" key="1">
    <source>
        <dbReference type="EMBL" id="GLT20786.1"/>
    </source>
</evidence>
<gene>
    <name evidence="1" type="ORF">GCM10007933_02380</name>
</gene>
<dbReference type="EMBL" id="BSPX01000002">
    <property type="protein sequence ID" value="GLT20786.1"/>
    <property type="molecule type" value="Genomic_DNA"/>
</dbReference>
<organism evidence="1 2">
    <name type="scientific">Zoogloea oryzae</name>
    <dbReference type="NCBI Taxonomy" id="310767"/>
    <lineage>
        <taxon>Bacteria</taxon>
        <taxon>Pseudomonadati</taxon>
        <taxon>Pseudomonadota</taxon>
        <taxon>Betaproteobacteria</taxon>
        <taxon>Rhodocyclales</taxon>
        <taxon>Zoogloeaceae</taxon>
        <taxon>Zoogloea</taxon>
    </lineage>
</organism>
<keyword evidence="2" id="KW-1185">Reference proteome</keyword>
<protein>
    <submittedName>
        <fullName evidence="1">Uncharacterized protein</fullName>
    </submittedName>
</protein>
<reference evidence="2" key="1">
    <citation type="journal article" date="2019" name="Int. J. Syst. Evol. Microbiol.">
        <title>The Global Catalogue of Microorganisms (GCM) 10K type strain sequencing project: providing services to taxonomists for standard genome sequencing and annotation.</title>
        <authorList>
            <consortium name="The Broad Institute Genomics Platform"/>
            <consortium name="The Broad Institute Genome Sequencing Center for Infectious Disease"/>
            <person name="Wu L."/>
            <person name="Ma J."/>
        </authorList>
    </citation>
    <scope>NUCLEOTIDE SEQUENCE [LARGE SCALE GENOMIC DNA]</scope>
    <source>
        <strain evidence="2">NBRC 102407</strain>
    </source>
</reference>
<dbReference type="RefSeq" id="WP_284186378.1">
    <property type="nucleotide sequence ID" value="NZ_BSPX01000002.1"/>
</dbReference>
<proteinExistence type="predicted"/>
<sequence length="254" mass="26674">MSQFAFGSGNMWGYQTQDANGNTIANITPLKFGEVQDVGIDISRDVKLLYGQLQMPAAVGGGKMKIDVKAKFARIAGRVFSDLFFGQTMTGGTLTGVQNDTTGASIPSSPYTVTVVPPSSGTWSRDLGVVDSNGVSYVRVASAPATGQYSVAAGVYTFAAADTGKQVFISYAYSATAAGAKAMTLQSLPMGYVPTFGMDLALGFGGKQMNWRFPNCVASKLSVDPKQDDFTENSLDISVFADAAGIVGYVYTSE</sequence>
<dbReference type="Proteomes" id="UP001157167">
    <property type="component" value="Unassembled WGS sequence"/>
</dbReference>
<name>A0ABQ6F785_9RHOO</name>
<comment type="caution">
    <text evidence="1">The sequence shown here is derived from an EMBL/GenBank/DDBJ whole genome shotgun (WGS) entry which is preliminary data.</text>
</comment>
<accession>A0ABQ6F785</accession>
<evidence type="ECO:0000313" key="2">
    <source>
        <dbReference type="Proteomes" id="UP001157167"/>
    </source>
</evidence>